<organism evidence="6">
    <name type="scientific">Hellea balneolensis</name>
    <dbReference type="NCBI Taxonomy" id="287478"/>
    <lineage>
        <taxon>Bacteria</taxon>
        <taxon>Pseudomonadati</taxon>
        <taxon>Pseudomonadota</taxon>
        <taxon>Alphaproteobacteria</taxon>
        <taxon>Maricaulales</taxon>
        <taxon>Robiginitomaculaceae</taxon>
        <taxon>Hellea</taxon>
    </lineage>
</organism>
<accession>A0A7C5M0H0</accession>
<evidence type="ECO:0000256" key="3">
    <source>
        <dbReference type="ARBA" id="ARBA00023125"/>
    </source>
</evidence>
<feature type="non-terminal residue" evidence="6">
    <location>
        <position position="216"/>
    </location>
</feature>
<gene>
    <name evidence="6" type="ORF">ENJ42_06090</name>
</gene>
<keyword evidence="3" id="KW-0238">DNA-binding</keyword>
<dbReference type="GO" id="GO:0043565">
    <property type="term" value="F:sequence-specific DNA binding"/>
    <property type="evidence" value="ECO:0007669"/>
    <property type="project" value="TreeGrafter"/>
</dbReference>
<dbReference type="Proteomes" id="UP000885830">
    <property type="component" value="Unassembled WGS sequence"/>
</dbReference>
<evidence type="ECO:0000256" key="2">
    <source>
        <dbReference type="ARBA" id="ARBA00023015"/>
    </source>
</evidence>
<dbReference type="InterPro" id="IPR000847">
    <property type="entry name" value="LysR_HTH_N"/>
</dbReference>
<evidence type="ECO:0000313" key="6">
    <source>
        <dbReference type="EMBL" id="HHL43168.1"/>
    </source>
</evidence>
<evidence type="ECO:0000256" key="4">
    <source>
        <dbReference type="ARBA" id="ARBA00023163"/>
    </source>
</evidence>
<proteinExistence type="inferred from homology"/>
<dbReference type="PROSITE" id="PS50931">
    <property type="entry name" value="HTH_LYSR"/>
    <property type="match status" value="1"/>
</dbReference>
<dbReference type="AlphaFoldDB" id="A0A7C5M0H0"/>
<dbReference type="GO" id="GO:0003700">
    <property type="term" value="F:DNA-binding transcription factor activity"/>
    <property type="evidence" value="ECO:0007669"/>
    <property type="project" value="InterPro"/>
</dbReference>
<dbReference type="InterPro" id="IPR058163">
    <property type="entry name" value="LysR-type_TF_proteobact-type"/>
</dbReference>
<dbReference type="PANTHER" id="PTHR30537:SF3">
    <property type="entry name" value="TRANSCRIPTIONAL REGULATORY PROTEIN"/>
    <property type="match status" value="1"/>
</dbReference>
<dbReference type="InterPro" id="IPR036388">
    <property type="entry name" value="WH-like_DNA-bd_sf"/>
</dbReference>
<dbReference type="GO" id="GO:0006351">
    <property type="term" value="P:DNA-templated transcription"/>
    <property type="evidence" value="ECO:0007669"/>
    <property type="project" value="TreeGrafter"/>
</dbReference>
<dbReference type="Gene3D" id="3.40.190.290">
    <property type="match status" value="1"/>
</dbReference>
<keyword evidence="4" id="KW-0804">Transcription</keyword>
<keyword evidence="2" id="KW-0805">Transcription regulation</keyword>
<feature type="domain" description="HTH lysR-type" evidence="5">
    <location>
        <begin position="9"/>
        <end position="59"/>
    </location>
</feature>
<dbReference type="EMBL" id="DRMJ01000313">
    <property type="protein sequence ID" value="HHL43168.1"/>
    <property type="molecule type" value="Genomic_DNA"/>
</dbReference>
<dbReference type="Gene3D" id="1.10.10.10">
    <property type="entry name" value="Winged helix-like DNA-binding domain superfamily/Winged helix DNA-binding domain"/>
    <property type="match status" value="1"/>
</dbReference>
<dbReference type="Pfam" id="PF00126">
    <property type="entry name" value="HTH_1"/>
    <property type="match status" value="1"/>
</dbReference>
<dbReference type="PANTHER" id="PTHR30537">
    <property type="entry name" value="HTH-TYPE TRANSCRIPTIONAL REGULATOR"/>
    <property type="match status" value="1"/>
</dbReference>
<sequence>MSTWSDYPILLAVAETGSLTAAGVKLGMSQPTVGRRIKVLETDFGVPLLTKEDGRLVPTEFGYLILDHIRRMEAEAGAIKRSSATLEHSLVGPIMLTATEGVGDWWLPAVMQLFRADHPDIIVDVNVDIRSVNLAQREADIALRWMGPGTQNSLVGRKVTSFGFGLYASQSYIQKKGLPTVPDDLNDHDGVELYMGMETDYWPIDTDGKSLPLPRT</sequence>
<comment type="caution">
    <text evidence="6">The sequence shown here is derived from an EMBL/GenBank/DDBJ whole genome shotgun (WGS) entry which is preliminary data.</text>
</comment>
<evidence type="ECO:0000256" key="1">
    <source>
        <dbReference type="ARBA" id="ARBA00009437"/>
    </source>
</evidence>
<comment type="similarity">
    <text evidence="1">Belongs to the LysR transcriptional regulatory family.</text>
</comment>
<dbReference type="Pfam" id="PF03466">
    <property type="entry name" value="LysR_substrate"/>
    <property type="match status" value="1"/>
</dbReference>
<dbReference type="SUPFAM" id="SSF53850">
    <property type="entry name" value="Periplasmic binding protein-like II"/>
    <property type="match status" value="1"/>
</dbReference>
<name>A0A7C5M0H0_9PROT</name>
<dbReference type="InterPro" id="IPR036390">
    <property type="entry name" value="WH_DNA-bd_sf"/>
</dbReference>
<dbReference type="PRINTS" id="PR00039">
    <property type="entry name" value="HTHLYSR"/>
</dbReference>
<dbReference type="InterPro" id="IPR005119">
    <property type="entry name" value="LysR_subst-bd"/>
</dbReference>
<protein>
    <submittedName>
        <fullName evidence="6">LysR family transcriptional regulator</fullName>
    </submittedName>
</protein>
<reference evidence="6" key="1">
    <citation type="journal article" date="2020" name="mSystems">
        <title>Genome- and Community-Level Interaction Insights into Carbon Utilization and Element Cycling Functions of Hydrothermarchaeota in Hydrothermal Sediment.</title>
        <authorList>
            <person name="Zhou Z."/>
            <person name="Liu Y."/>
            <person name="Xu W."/>
            <person name="Pan J."/>
            <person name="Luo Z.H."/>
            <person name="Li M."/>
        </authorList>
    </citation>
    <scope>NUCLEOTIDE SEQUENCE [LARGE SCALE GENOMIC DNA]</scope>
    <source>
        <strain evidence="6">HyVt-485</strain>
    </source>
</reference>
<dbReference type="SUPFAM" id="SSF46785">
    <property type="entry name" value="Winged helix' DNA-binding domain"/>
    <property type="match status" value="1"/>
</dbReference>
<evidence type="ECO:0000259" key="5">
    <source>
        <dbReference type="PROSITE" id="PS50931"/>
    </source>
</evidence>